<evidence type="ECO:0000256" key="6">
    <source>
        <dbReference type="HAMAP-Rule" id="MF_00728"/>
    </source>
</evidence>
<feature type="topological domain" description="Cytoplasmic" evidence="6">
    <location>
        <begin position="25"/>
        <end position="572"/>
    </location>
</feature>
<evidence type="ECO:0000256" key="1">
    <source>
        <dbReference type="ARBA" id="ARBA00022692"/>
    </source>
</evidence>
<dbReference type="InterPro" id="IPR010379">
    <property type="entry name" value="EzrA"/>
</dbReference>
<feature type="coiled-coil region" evidence="6">
    <location>
        <begin position="458"/>
        <end position="495"/>
    </location>
</feature>
<dbReference type="GO" id="GO:0016301">
    <property type="term" value="F:kinase activity"/>
    <property type="evidence" value="ECO:0007669"/>
    <property type="project" value="UniProtKB-KW"/>
</dbReference>
<evidence type="ECO:0000256" key="7">
    <source>
        <dbReference type="SAM" id="Phobius"/>
    </source>
</evidence>
<dbReference type="GO" id="GO:0005940">
    <property type="term" value="C:septin ring"/>
    <property type="evidence" value="ECO:0007669"/>
    <property type="project" value="InterPro"/>
</dbReference>
<comment type="subcellular location">
    <subcellularLocation>
        <location evidence="6">Cell membrane</location>
        <topology evidence="6">Single-pass membrane protein</topology>
    </subcellularLocation>
    <text evidence="6">Colocalized with FtsZ to the nascent septal site.</text>
</comment>
<reference evidence="8 9" key="1">
    <citation type="submission" date="2017-09" db="EMBL/GenBank/DDBJ databases">
        <title>Complete genome sequence of Oxytococcus suis strain ZY16052.</title>
        <authorList>
            <person name="Li F."/>
        </authorList>
    </citation>
    <scope>NUCLEOTIDE SEQUENCE [LARGE SCALE GENOMIC DNA]</scope>
    <source>
        <strain evidence="8 9">ZY16052</strain>
    </source>
</reference>
<dbReference type="Pfam" id="PF06160">
    <property type="entry name" value="EzrA"/>
    <property type="match status" value="1"/>
</dbReference>
<dbReference type="Proteomes" id="UP000263232">
    <property type="component" value="Chromosome"/>
</dbReference>
<keyword evidence="5 6" id="KW-0717">Septation</keyword>
<evidence type="ECO:0000256" key="2">
    <source>
        <dbReference type="ARBA" id="ARBA00022989"/>
    </source>
</evidence>
<evidence type="ECO:0000313" key="9">
    <source>
        <dbReference type="Proteomes" id="UP000263232"/>
    </source>
</evidence>
<protein>
    <recommendedName>
        <fullName evidence="6">Septation ring formation regulator EzrA</fullName>
    </recommendedName>
</protein>
<dbReference type="HAMAP" id="MF_00728">
    <property type="entry name" value="EzrA"/>
    <property type="match status" value="1"/>
</dbReference>
<proteinExistence type="inferred from homology"/>
<dbReference type="GO" id="GO:0000917">
    <property type="term" value="P:division septum assembly"/>
    <property type="evidence" value="ECO:0007669"/>
    <property type="project" value="UniProtKB-KW"/>
</dbReference>
<keyword evidence="6" id="KW-0132">Cell division</keyword>
<keyword evidence="9" id="KW-1185">Reference proteome</keyword>
<feature type="coiled-coil region" evidence="6">
    <location>
        <begin position="101"/>
        <end position="135"/>
    </location>
</feature>
<sequence length="572" mass="67545">MTFTDILFIIVILFVVVLGVVYYFKTQRNKEINELDDRKAILMDTSVPDHLFTLKNMDLSGQTKRQYESLNASWQTVTNFQMAEIDATLVGADQYTEQMNLVKAKSAIDEAREILEEVEAQVANLETGVEALLEVPEANRERHEAYLERYNEARKSINNHSFDYGPAIEILEKNLQYLELNFTRYNELTSEGDYLEAEGMLDTIEADLSSLEDILVKIPKMYDTIKNDYEDSLEDLRTGYQRMVDSSYNFEGMDILEEIEQIQERLNEAKQQIKQADLADAQTEMDKADREIDSLYDFMEAEIAAKEFVNSHINQLKQKFEDVQEHLRYASIEVDRIEQSYILHENEVEQVANLSQQLHKELERFQAIAHELDAKEAVYTKVSDQLRKIDKRLDEIDKEQQVIIDRLSKLTSREKEAKVNLDLFELELRNLKRDIEKHHLPGLTEGYYAKFYQVTDQIEHLSQQLNRVRVDMLEIEQLERQLEENLAKLETMTETIVDSATLTEYMIQHSNRFRFEYPEMDEAIREAEYLFYDEYQYEESLNVIERALRRVDQDGPTQVRRMYHQEKQRGYY</sequence>
<dbReference type="OrthoDB" id="1654473at2"/>
<dbReference type="EMBL" id="CP023434">
    <property type="protein sequence ID" value="AXY25956.1"/>
    <property type="molecule type" value="Genomic_DNA"/>
</dbReference>
<dbReference type="GO" id="GO:0005886">
    <property type="term" value="C:plasma membrane"/>
    <property type="evidence" value="ECO:0007669"/>
    <property type="project" value="UniProtKB-SubCell"/>
</dbReference>
<keyword evidence="6" id="KW-0131">Cell cycle</keyword>
<keyword evidence="8" id="KW-0808">Transferase</keyword>
<comment type="similarity">
    <text evidence="6">Belongs to the EzrA family.</text>
</comment>
<evidence type="ECO:0000256" key="3">
    <source>
        <dbReference type="ARBA" id="ARBA00023054"/>
    </source>
</evidence>
<organism evidence="8 9">
    <name type="scientific">Suicoccus acidiformans</name>
    <dbReference type="NCBI Taxonomy" id="2036206"/>
    <lineage>
        <taxon>Bacteria</taxon>
        <taxon>Bacillati</taxon>
        <taxon>Bacillota</taxon>
        <taxon>Bacilli</taxon>
        <taxon>Lactobacillales</taxon>
        <taxon>Aerococcaceae</taxon>
        <taxon>Suicoccus</taxon>
    </lineage>
</organism>
<gene>
    <name evidence="6" type="primary">ezrA</name>
    <name evidence="8" type="ORF">CL176_08065</name>
</gene>
<comment type="function">
    <text evidence="6">Negative regulator of FtsZ ring formation; modulates the frequency and position of FtsZ ring formation. Inhibits FtsZ ring formation at polar sites. Interacts either with FtsZ or with one of its binding partners to promote depolymerization.</text>
</comment>
<name>A0A347WLJ9_9LACT</name>
<evidence type="ECO:0000256" key="4">
    <source>
        <dbReference type="ARBA" id="ARBA00023136"/>
    </source>
</evidence>
<keyword evidence="6" id="KW-1003">Cell membrane</keyword>
<dbReference type="RefSeq" id="WP_118990856.1">
    <property type="nucleotide sequence ID" value="NZ_CP023434.1"/>
</dbReference>
<feature type="topological domain" description="Extracellular" evidence="6">
    <location>
        <begin position="1"/>
        <end position="5"/>
    </location>
</feature>
<feature type="coiled-coil region" evidence="6">
    <location>
        <begin position="252"/>
        <end position="291"/>
    </location>
</feature>
<evidence type="ECO:0000313" key="8">
    <source>
        <dbReference type="EMBL" id="AXY25956.1"/>
    </source>
</evidence>
<evidence type="ECO:0000256" key="5">
    <source>
        <dbReference type="ARBA" id="ARBA00023210"/>
    </source>
</evidence>
<keyword evidence="3 6" id="KW-0175">Coiled coil</keyword>
<feature type="coiled-coil region" evidence="6">
    <location>
        <begin position="344"/>
        <end position="434"/>
    </location>
</feature>
<keyword evidence="1 6" id="KW-0812">Transmembrane</keyword>
<keyword evidence="4 6" id="KW-0472">Membrane</keyword>
<accession>A0A347WLJ9</accession>
<dbReference type="GO" id="GO:0000921">
    <property type="term" value="P:septin ring assembly"/>
    <property type="evidence" value="ECO:0007669"/>
    <property type="project" value="InterPro"/>
</dbReference>
<keyword evidence="8" id="KW-0418">Kinase</keyword>
<keyword evidence="2 6" id="KW-1133">Transmembrane helix</keyword>
<dbReference type="KEGG" id="abae:CL176_08065"/>
<dbReference type="AlphaFoldDB" id="A0A347WLJ9"/>
<feature type="transmembrane region" description="Helical" evidence="7">
    <location>
        <begin position="6"/>
        <end position="24"/>
    </location>
</feature>